<evidence type="ECO:0000313" key="1">
    <source>
        <dbReference type="EMBL" id="KKL77728.1"/>
    </source>
</evidence>
<reference evidence="1" key="1">
    <citation type="journal article" date="2015" name="Nature">
        <title>Complex archaea that bridge the gap between prokaryotes and eukaryotes.</title>
        <authorList>
            <person name="Spang A."/>
            <person name="Saw J.H."/>
            <person name="Jorgensen S.L."/>
            <person name="Zaremba-Niedzwiedzka K."/>
            <person name="Martijn J."/>
            <person name="Lind A.E."/>
            <person name="van Eijk R."/>
            <person name="Schleper C."/>
            <person name="Guy L."/>
            <person name="Ettema T.J."/>
        </authorList>
    </citation>
    <scope>NUCLEOTIDE SEQUENCE</scope>
</reference>
<organism evidence="1">
    <name type="scientific">marine sediment metagenome</name>
    <dbReference type="NCBI Taxonomy" id="412755"/>
    <lineage>
        <taxon>unclassified sequences</taxon>
        <taxon>metagenomes</taxon>
        <taxon>ecological metagenomes</taxon>
    </lineage>
</organism>
<proteinExistence type="predicted"/>
<dbReference type="EMBL" id="LAZR01023665">
    <property type="protein sequence ID" value="KKL77728.1"/>
    <property type="molecule type" value="Genomic_DNA"/>
</dbReference>
<protein>
    <submittedName>
        <fullName evidence="1">Uncharacterized protein</fullName>
    </submittedName>
</protein>
<gene>
    <name evidence="1" type="ORF">LCGC14_2031980</name>
</gene>
<comment type="caution">
    <text evidence="1">The sequence shown here is derived from an EMBL/GenBank/DDBJ whole genome shotgun (WGS) entry which is preliminary data.</text>
</comment>
<dbReference type="AlphaFoldDB" id="A0A0F9EUC7"/>
<sequence>MKIRNFKEDLDNSNKPKLRKSWENIFKLKFGEDCQIEWKDDVELQKGLGTDITIKTKQGRRYSVELKTRNNNCLNKDWIMEIISHVYDKEEKPRTHLNSKEGWIYTTTAEYIFHGTLNENGTDLVEVIFYSLIPFKTEKWKSEFDKYEILWLSTLYSNGNFQLTINKLIPKEVIKEDTLEFWEWTK</sequence>
<name>A0A0F9EUC7_9ZZZZ</name>
<accession>A0A0F9EUC7</accession>